<dbReference type="Pfam" id="PF00188">
    <property type="entry name" value="CAP"/>
    <property type="match status" value="1"/>
</dbReference>
<dbReference type="PROSITE" id="PS01010">
    <property type="entry name" value="CRISP_2"/>
    <property type="match status" value="1"/>
</dbReference>
<accession>A0AA36CRH7</accession>
<sequence length="69" mass="7436">MATGHATQMAWAETTSVGCAYAYCTDTHHVVCNYWPQGNIQGSQAYTQGKTCSKCPTGKKCEKKTGLCV</sequence>
<evidence type="ECO:0000313" key="3">
    <source>
        <dbReference type="Proteomes" id="UP001177023"/>
    </source>
</evidence>
<gene>
    <name evidence="2" type="ORF">MSPICULIGERA_LOCUS12323</name>
</gene>
<feature type="domain" description="SCP" evidence="1">
    <location>
        <begin position="5"/>
        <end position="34"/>
    </location>
</feature>
<dbReference type="AlphaFoldDB" id="A0AA36CRH7"/>
<dbReference type="PRINTS" id="PR00837">
    <property type="entry name" value="V5TPXLIKE"/>
</dbReference>
<dbReference type="InterPro" id="IPR014044">
    <property type="entry name" value="CAP_dom"/>
</dbReference>
<evidence type="ECO:0000313" key="2">
    <source>
        <dbReference type="EMBL" id="CAJ0573979.1"/>
    </source>
</evidence>
<dbReference type="EMBL" id="CATQJA010002625">
    <property type="protein sequence ID" value="CAJ0573979.1"/>
    <property type="molecule type" value="Genomic_DNA"/>
</dbReference>
<organism evidence="2 3">
    <name type="scientific">Mesorhabditis spiculigera</name>
    <dbReference type="NCBI Taxonomy" id="96644"/>
    <lineage>
        <taxon>Eukaryota</taxon>
        <taxon>Metazoa</taxon>
        <taxon>Ecdysozoa</taxon>
        <taxon>Nematoda</taxon>
        <taxon>Chromadorea</taxon>
        <taxon>Rhabditida</taxon>
        <taxon>Rhabditina</taxon>
        <taxon>Rhabditomorpha</taxon>
        <taxon>Rhabditoidea</taxon>
        <taxon>Rhabditidae</taxon>
        <taxon>Mesorhabditinae</taxon>
        <taxon>Mesorhabditis</taxon>
    </lineage>
</organism>
<reference evidence="2" key="1">
    <citation type="submission" date="2023-06" db="EMBL/GenBank/DDBJ databases">
        <authorList>
            <person name="Delattre M."/>
        </authorList>
    </citation>
    <scope>NUCLEOTIDE SEQUENCE</scope>
    <source>
        <strain evidence="2">AF72</strain>
    </source>
</reference>
<proteinExistence type="predicted"/>
<evidence type="ECO:0000259" key="1">
    <source>
        <dbReference type="Pfam" id="PF00188"/>
    </source>
</evidence>
<dbReference type="InterPro" id="IPR035940">
    <property type="entry name" value="CAP_sf"/>
</dbReference>
<dbReference type="Proteomes" id="UP001177023">
    <property type="component" value="Unassembled WGS sequence"/>
</dbReference>
<dbReference type="InterPro" id="IPR018244">
    <property type="entry name" value="Allrgn_V5/Tpx1_CS"/>
</dbReference>
<comment type="caution">
    <text evidence="2">The sequence shown here is derived from an EMBL/GenBank/DDBJ whole genome shotgun (WGS) entry which is preliminary data.</text>
</comment>
<dbReference type="SUPFAM" id="SSF55797">
    <property type="entry name" value="PR-1-like"/>
    <property type="match status" value="1"/>
</dbReference>
<protein>
    <recommendedName>
        <fullName evidence="1">SCP domain-containing protein</fullName>
    </recommendedName>
</protein>
<dbReference type="GO" id="GO:0005576">
    <property type="term" value="C:extracellular region"/>
    <property type="evidence" value="ECO:0007669"/>
    <property type="project" value="InterPro"/>
</dbReference>
<dbReference type="InterPro" id="IPR001283">
    <property type="entry name" value="CRISP-related"/>
</dbReference>
<dbReference type="PANTHER" id="PTHR10334">
    <property type="entry name" value="CYSTEINE-RICH SECRETORY PROTEIN-RELATED"/>
    <property type="match status" value="1"/>
</dbReference>
<keyword evidence="3" id="KW-1185">Reference proteome</keyword>
<dbReference type="Gene3D" id="3.40.33.10">
    <property type="entry name" value="CAP"/>
    <property type="match status" value="1"/>
</dbReference>
<feature type="non-terminal residue" evidence="2">
    <location>
        <position position="69"/>
    </location>
</feature>
<name>A0AA36CRH7_9BILA</name>